<reference evidence="3" key="1">
    <citation type="journal article" date="2014" name="Science">
        <title>Ancient hybridizations among the ancestral genomes of bread wheat.</title>
        <authorList>
            <consortium name="International Wheat Genome Sequencing Consortium,"/>
            <person name="Marcussen T."/>
            <person name="Sandve S.R."/>
            <person name="Heier L."/>
            <person name="Spannagl M."/>
            <person name="Pfeifer M."/>
            <person name="Jakobsen K.S."/>
            <person name="Wulff B.B."/>
            <person name="Steuernagel B."/>
            <person name="Mayer K.F."/>
            <person name="Olsen O.A."/>
        </authorList>
    </citation>
    <scope>NUCLEOTIDE SEQUENCE [LARGE SCALE GENOMIC DNA]</scope>
    <source>
        <strain evidence="3">cv. AL8/78</strain>
    </source>
</reference>
<organism evidence="2 3">
    <name type="scientific">Aegilops tauschii subsp. strangulata</name>
    <name type="common">Goatgrass</name>
    <dbReference type="NCBI Taxonomy" id="200361"/>
    <lineage>
        <taxon>Eukaryota</taxon>
        <taxon>Viridiplantae</taxon>
        <taxon>Streptophyta</taxon>
        <taxon>Embryophyta</taxon>
        <taxon>Tracheophyta</taxon>
        <taxon>Spermatophyta</taxon>
        <taxon>Magnoliopsida</taxon>
        <taxon>Liliopsida</taxon>
        <taxon>Poales</taxon>
        <taxon>Poaceae</taxon>
        <taxon>BOP clade</taxon>
        <taxon>Pooideae</taxon>
        <taxon>Triticodae</taxon>
        <taxon>Triticeae</taxon>
        <taxon>Triticinae</taxon>
        <taxon>Aegilops</taxon>
    </lineage>
</organism>
<accession>A0A453F0C4</accession>
<reference evidence="2" key="5">
    <citation type="journal article" date="2021" name="G3 (Bethesda)">
        <title>Aegilops tauschii genome assembly Aet v5.0 features greater sequence contiguity and improved annotation.</title>
        <authorList>
            <person name="Wang L."/>
            <person name="Zhu T."/>
            <person name="Rodriguez J.C."/>
            <person name="Deal K.R."/>
            <person name="Dubcovsky J."/>
            <person name="McGuire P.E."/>
            <person name="Lux T."/>
            <person name="Spannagl M."/>
            <person name="Mayer K.F.X."/>
            <person name="Baldrich P."/>
            <person name="Meyers B.C."/>
            <person name="Huo N."/>
            <person name="Gu Y.Q."/>
            <person name="Zhou H."/>
            <person name="Devos K.M."/>
            <person name="Bennetzen J.L."/>
            <person name="Unver T."/>
            <person name="Budak H."/>
            <person name="Gulick P.J."/>
            <person name="Galiba G."/>
            <person name="Kalapos B."/>
            <person name="Nelson D.R."/>
            <person name="Li P."/>
            <person name="You F.M."/>
            <person name="Luo M.C."/>
            <person name="Dvorak J."/>
        </authorList>
    </citation>
    <scope>NUCLEOTIDE SEQUENCE [LARGE SCALE GENOMIC DNA]</scope>
    <source>
        <strain evidence="2">cv. AL8/78</strain>
    </source>
</reference>
<feature type="domain" description="Reverse transcriptase zinc-binding" evidence="1">
    <location>
        <begin position="95"/>
        <end position="177"/>
    </location>
</feature>
<reference evidence="2" key="4">
    <citation type="submission" date="2019-03" db="UniProtKB">
        <authorList>
            <consortium name="EnsemblPlants"/>
        </authorList>
    </citation>
    <scope>IDENTIFICATION</scope>
</reference>
<protein>
    <recommendedName>
        <fullName evidence="1">Reverse transcriptase zinc-binding domain-containing protein</fullName>
    </recommendedName>
</protein>
<evidence type="ECO:0000259" key="1">
    <source>
        <dbReference type="Pfam" id="PF13966"/>
    </source>
</evidence>
<proteinExistence type="predicted"/>
<dbReference type="Gramene" id="AET3Gv20528600.1">
    <property type="protein sequence ID" value="AET3Gv20528600.1"/>
    <property type="gene ID" value="AET3Gv20528600"/>
</dbReference>
<dbReference type="AlphaFoldDB" id="A0A453F0C4"/>
<evidence type="ECO:0000313" key="2">
    <source>
        <dbReference type="EnsemblPlants" id="AET3Gv20528600.2"/>
    </source>
</evidence>
<evidence type="ECO:0000313" key="3">
    <source>
        <dbReference type="Proteomes" id="UP000015105"/>
    </source>
</evidence>
<dbReference type="InterPro" id="IPR026960">
    <property type="entry name" value="RVT-Znf"/>
</dbReference>
<name>A0A453F0C4_AEGTS</name>
<dbReference type="EnsemblPlants" id="AET3Gv20528600.1">
    <property type="protein sequence ID" value="AET3Gv20528600.1"/>
    <property type="gene ID" value="AET3Gv20528600"/>
</dbReference>
<dbReference type="STRING" id="200361.A0A453F0C4"/>
<dbReference type="Gramene" id="AET3Gv20528600.2">
    <property type="protein sequence ID" value="AET3Gv20528600.2"/>
    <property type="gene ID" value="AET3Gv20528600"/>
</dbReference>
<dbReference type="Proteomes" id="UP000015105">
    <property type="component" value="Chromosome 3D"/>
</dbReference>
<keyword evidence="3" id="KW-1185">Reference proteome</keyword>
<reference evidence="2" key="3">
    <citation type="journal article" date="2017" name="Nature">
        <title>Genome sequence of the progenitor of the wheat D genome Aegilops tauschii.</title>
        <authorList>
            <person name="Luo M.C."/>
            <person name="Gu Y.Q."/>
            <person name="Puiu D."/>
            <person name="Wang H."/>
            <person name="Twardziok S.O."/>
            <person name="Deal K.R."/>
            <person name="Huo N."/>
            <person name="Zhu T."/>
            <person name="Wang L."/>
            <person name="Wang Y."/>
            <person name="McGuire P.E."/>
            <person name="Liu S."/>
            <person name="Long H."/>
            <person name="Ramasamy R.K."/>
            <person name="Rodriguez J.C."/>
            <person name="Van S.L."/>
            <person name="Yuan L."/>
            <person name="Wang Z."/>
            <person name="Xia Z."/>
            <person name="Xiao L."/>
            <person name="Anderson O.D."/>
            <person name="Ouyang S."/>
            <person name="Liang Y."/>
            <person name="Zimin A.V."/>
            <person name="Pertea G."/>
            <person name="Qi P."/>
            <person name="Bennetzen J.L."/>
            <person name="Dai X."/>
            <person name="Dawson M.W."/>
            <person name="Muller H.G."/>
            <person name="Kugler K."/>
            <person name="Rivarola-Duarte L."/>
            <person name="Spannagl M."/>
            <person name="Mayer K.F.X."/>
            <person name="Lu F.H."/>
            <person name="Bevan M.W."/>
            <person name="Leroy P."/>
            <person name="Li P."/>
            <person name="You F.M."/>
            <person name="Sun Q."/>
            <person name="Liu Z."/>
            <person name="Lyons E."/>
            <person name="Wicker T."/>
            <person name="Salzberg S.L."/>
            <person name="Devos K.M."/>
            <person name="Dvorak J."/>
        </authorList>
    </citation>
    <scope>NUCLEOTIDE SEQUENCE [LARGE SCALE GENOMIC DNA]</scope>
    <source>
        <strain evidence="2">cv. AL8/78</strain>
    </source>
</reference>
<sequence>MLTKLKISDEKDGTSTFIWQQHWILQDFNMSPIVSKIIDPPLLVADLITAEASWDMDKLAQIFLPTDAQAIAAIPLCTRQVDDFWSWIHEKNGVFTVQSAYRMLVSTKARREAWLEGRADSSNSERETKAWTSMWKTNVPSKVKIFLWRLAQQALPTADLLTHSNMATVSSCGLVERTIHGSTLSFTVTWQDAYGRWKTRTLLMFFTT</sequence>
<dbReference type="EnsemblPlants" id="AET3Gv20528600.2">
    <property type="protein sequence ID" value="AET3Gv20528600.2"/>
    <property type="gene ID" value="AET3Gv20528600"/>
</dbReference>
<dbReference type="Pfam" id="PF13966">
    <property type="entry name" value="zf-RVT"/>
    <property type="match status" value="1"/>
</dbReference>
<reference evidence="3" key="2">
    <citation type="journal article" date="2017" name="Nat. Plants">
        <title>The Aegilops tauschii genome reveals multiple impacts of transposons.</title>
        <authorList>
            <person name="Zhao G."/>
            <person name="Zou C."/>
            <person name="Li K."/>
            <person name="Wang K."/>
            <person name="Li T."/>
            <person name="Gao L."/>
            <person name="Zhang X."/>
            <person name="Wang H."/>
            <person name="Yang Z."/>
            <person name="Liu X."/>
            <person name="Jiang W."/>
            <person name="Mao L."/>
            <person name="Kong X."/>
            <person name="Jiao Y."/>
            <person name="Jia J."/>
        </authorList>
    </citation>
    <scope>NUCLEOTIDE SEQUENCE [LARGE SCALE GENOMIC DNA]</scope>
    <source>
        <strain evidence="3">cv. AL8/78</strain>
    </source>
</reference>